<dbReference type="InterPro" id="IPR027417">
    <property type="entry name" value="P-loop_NTPase"/>
</dbReference>
<dbReference type="FunFam" id="3.40.50.300:FF:000012">
    <property type="entry name" value="Transitional endoplasmic reticulum ATPase"/>
    <property type="match status" value="1"/>
</dbReference>
<dbReference type="FunFam" id="1.10.8.60:FF:000300">
    <property type="entry name" value="Transitional endoplasmic reticulum ATPase TER94-like Protein"/>
    <property type="match status" value="1"/>
</dbReference>
<feature type="domain" description="AAA+ ATPase" evidence="5">
    <location>
        <begin position="272"/>
        <end position="408"/>
    </location>
</feature>
<dbReference type="GO" id="GO:0005524">
    <property type="term" value="F:ATP binding"/>
    <property type="evidence" value="ECO:0007669"/>
    <property type="project" value="UniProtKB-KW"/>
</dbReference>
<dbReference type="InterPro" id="IPR050168">
    <property type="entry name" value="AAA_ATPase_domain"/>
</dbReference>
<evidence type="ECO:0000256" key="3">
    <source>
        <dbReference type="ARBA" id="ARBA00022741"/>
    </source>
</evidence>
<organism evidence="6 7">
    <name type="scientific">Tieghemostelium lacteum</name>
    <name type="common">Slime mold</name>
    <name type="synonym">Dictyostelium lacteum</name>
    <dbReference type="NCBI Taxonomy" id="361077"/>
    <lineage>
        <taxon>Eukaryota</taxon>
        <taxon>Amoebozoa</taxon>
        <taxon>Evosea</taxon>
        <taxon>Eumycetozoa</taxon>
        <taxon>Dictyostelia</taxon>
        <taxon>Dictyosteliales</taxon>
        <taxon>Raperosteliaceae</taxon>
        <taxon>Tieghemostelium</taxon>
    </lineage>
</organism>
<keyword evidence="3" id="KW-0547">Nucleotide-binding</keyword>
<dbReference type="OMA" id="YYYFGKK"/>
<comment type="subcellular location">
    <subcellularLocation>
        <location evidence="1">Cytoplasm</location>
    </subcellularLocation>
</comment>
<proteinExistence type="predicted"/>
<dbReference type="Proteomes" id="UP000076078">
    <property type="component" value="Unassembled WGS sequence"/>
</dbReference>
<evidence type="ECO:0000256" key="2">
    <source>
        <dbReference type="ARBA" id="ARBA00022490"/>
    </source>
</evidence>
<accession>A0A151ZK37</accession>
<evidence type="ECO:0000256" key="4">
    <source>
        <dbReference type="ARBA" id="ARBA00022840"/>
    </source>
</evidence>
<evidence type="ECO:0000313" key="7">
    <source>
        <dbReference type="Proteomes" id="UP000076078"/>
    </source>
</evidence>
<dbReference type="InterPro" id="IPR003960">
    <property type="entry name" value="ATPase_AAA_CS"/>
</dbReference>
<dbReference type="Gene3D" id="1.10.8.60">
    <property type="match status" value="2"/>
</dbReference>
<dbReference type="EMBL" id="LODT01000022">
    <property type="protein sequence ID" value="KYQ94362.1"/>
    <property type="molecule type" value="Genomic_DNA"/>
</dbReference>
<protein>
    <submittedName>
        <fullName evidence="6">AAA ATPase domain-containing protein</fullName>
    </submittedName>
</protein>
<dbReference type="InParanoid" id="A0A151ZK37"/>
<dbReference type="CDD" id="cd19503">
    <property type="entry name" value="RecA-like_CDC48_NLV2_r1-like"/>
    <property type="match status" value="1"/>
</dbReference>
<keyword evidence="2" id="KW-0963">Cytoplasm</keyword>
<keyword evidence="7" id="KW-1185">Reference proteome</keyword>
<feature type="domain" description="AAA+ ATPase" evidence="5">
    <location>
        <begin position="541"/>
        <end position="677"/>
    </location>
</feature>
<dbReference type="FunCoup" id="A0A151ZK37">
    <property type="interactions" value="352"/>
</dbReference>
<dbReference type="InterPro" id="IPR003959">
    <property type="entry name" value="ATPase_AAA_core"/>
</dbReference>
<name>A0A151ZK37_TIELA</name>
<dbReference type="AlphaFoldDB" id="A0A151ZK37"/>
<dbReference type="CDD" id="cd19511">
    <property type="entry name" value="RecA-like_CDC48_r2-like"/>
    <property type="match status" value="1"/>
</dbReference>
<dbReference type="Gene3D" id="3.40.50.300">
    <property type="entry name" value="P-loop containing nucleotide triphosphate hydrolases"/>
    <property type="match status" value="2"/>
</dbReference>
<dbReference type="PROSITE" id="PS00674">
    <property type="entry name" value="AAA"/>
    <property type="match status" value="2"/>
</dbReference>
<dbReference type="InterPro" id="IPR003593">
    <property type="entry name" value="AAA+_ATPase"/>
</dbReference>
<dbReference type="Pfam" id="PF00004">
    <property type="entry name" value="AAA"/>
    <property type="match status" value="2"/>
</dbReference>
<evidence type="ECO:0000259" key="5">
    <source>
        <dbReference type="SMART" id="SM00382"/>
    </source>
</evidence>
<dbReference type="Gene3D" id="2.40.40.20">
    <property type="match status" value="1"/>
</dbReference>
<dbReference type="GO" id="GO:0016887">
    <property type="term" value="F:ATP hydrolysis activity"/>
    <property type="evidence" value="ECO:0007669"/>
    <property type="project" value="InterPro"/>
</dbReference>
<evidence type="ECO:0000256" key="1">
    <source>
        <dbReference type="ARBA" id="ARBA00004496"/>
    </source>
</evidence>
<reference evidence="6 7" key="1">
    <citation type="submission" date="2015-12" db="EMBL/GenBank/DDBJ databases">
        <title>Dictyostelia acquired genes for synthesis and detection of signals that induce cell-type specialization by lateral gene transfer from prokaryotes.</title>
        <authorList>
            <person name="Gloeckner G."/>
            <person name="Schaap P."/>
        </authorList>
    </citation>
    <scope>NUCLEOTIDE SEQUENCE [LARGE SCALE GENOMIC DNA]</scope>
    <source>
        <strain evidence="6 7">TK</strain>
    </source>
</reference>
<dbReference type="SUPFAM" id="SSF52540">
    <property type="entry name" value="P-loop containing nucleoside triphosphate hydrolases"/>
    <property type="match status" value="2"/>
</dbReference>
<dbReference type="InterPro" id="IPR041569">
    <property type="entry name" value="AAA_lid_3"/>
</dbReference>
<dbReference type="PANTHER" id="PTHR23077">
    <property type="entry name" value="AAA-FAMILY ATPASE"/>
    <property type="match status" value="1"/>
</dbReference>
<comment type="caution">
    <text evidence="6">The sequence shown here is derived from an EMBL/GenBank/DDBJ whole genome shotgun (WGS) entry which is preliminary data.</text>
</comment>
<dbReference type="STRING" id="361077.A0A151ZK37"/>
<dbReference type="SUPFAM" id="SSF50692">
    <property type="entry name" value="ADC-like"/>
    <property type="match status" value="1"/>
</dbReference>
<sequence length="772" mass="87276">MSSTAPNVIKFTVEDVKSRTQKKSNNVYLGPKIMQQHNIVIGDLVYIYPYDPTNKKTEAINNDYYNFIIAIAWPIQKQPSSVIQIDTICRENLNCSIGSTVYLCKSIYQFINTHSKTQPQLSTITYLNPHLDARLIEIQCQTKSQEIYCQKLENNSLLSNIITSQLLNHYYIIQNQFVVYINGTPCKFKIININQNNNNNIKPIFKITLNSIFKLIIQTNITVKQQQQQPQDNNNNINSLIGGLNKEIQQIKDIIDLTFEKNEIMKSFGIKAPRGILLYGPPGTGKTLLVRSISKLYQAELFIVNGSDILDKYYGVAEKNLQNIFIEAGKKSPSIIFIDELDALCPKRESESTEVEKRVVGSLLTLMDGIESIGRVIVIGCTNRPDSIDSALRRPGRFDNELEISIPNSQGRLEILQVFLSKIPNTLTENQIQEIASKTHGFVGADLESLCKESTLKAFHRLKNQYIQQQIKIEDINVEIQDLQEAMTIVKPSSMREVIVEVPKVHWNDIGGQNEIKQKLKEAIEWPLKYPESFQRMGIKPPKGILLYGPPGCSKTLLAKALATESGLNFLAVKGPELLSKWVGESERAVRDIFKKARQNSPSILFFDEIDGLAITRSGEGSGAIERVVSQLLTEMDGITPLNNVTIIAATNRPDIIDKAIMRAGRIDRILYISPPDKEARREIFNMHFKSIPHDENIDFDMLSMQTDGYSGAEITSICRESSICAMKENVNIDRITMNHIQSAIGNVKKGITQEMLDFYHNYQQQSNLQKL</sequence>
<dbReference type="GO" id="GO:0005737">
    <property type="term" value="C:cytoplasm"/>
    <property type="evidence" value="ECO:0007669"/>
    <property type="project" value="UniProtKB-SubCell"/>
</dbReference>
<dbReference type="SMART" id="SM00382">
    <property type="entry name" value="AAA"/>
    <property type="match status" value="2"/>
</dbReference>
<evidence type="ECO:0000313" key="6">
    <source>
        <dbReference type="EMBL" id="KYQ94362.1"/>
    </source>
</evidence>
<dbReference type="Pfam" id="PF17862">
    <property type="entry name" value="AAA_lid_3"/>
    <property type="match status" value="2"/>
</dbReference>
<keyword evidence="4" id="KW-0067">ATP-binding</keyword>
<dbReference type="FunFam" id="3.40.50.300:FF:000567">
    <property type="entry name" value="ATPase, AAA family protein"/>
    <property type="match status" value="1"/>
</dbReference>
<dbReference type="PANTHER" id="PTHR23077:SF27">
    <property type="entry name" value="ATPASE FAMILY GENE 2 PROTEIN HOMOLOG A"/>
    <property type="match status" value="1"/>
</dbReference>
<dbReference type="InterPro" id="IPR009010">
    <property type="entry name" value="Asp_de-COase-like_dom_sf"/>
</dbReference>
<gene>
    <name evidence="6" type="ORF">DLAC_04660</name>
</gene>
<dbReference type="OrthoDB" id="27435at2759"/>